<accession>A0A409VCJ8</accession>
<dbReference type="InParanoid" id="A0A409VCJ8"/>
<evidence type="ECO:0000313" key="4">
    <source>
        <dbReference type="EMBL" id="PPQ64806.1"/>
    </source>
</evidence>
<evidence type="ECO:0000256" key="2">
    <source>
        <dbReference type="ARBA" id="ARBA00022723"/>
    </source>
</evidence>
<name>A0A409VCJ8_9AGAR</name>
<dbReference type="PANTHER" id="PTHR48471:SF1">
    <property type="entry name" value="DDE TNP4 DOMAIN-CONTAINING PROTEIN"/>
    <property type="match status" value="1"/>
</dbReference>
<dbReference type="OrthoDB" id="78198at2759"/>
<organism evidence="4 5">
    <name type="scientific">Gymnopilus dilepis</name>
    <dbReference type="NCBI Taxonomy" id="231916"/>
    <lineage>
        <taxon>Eukaryota</taxon>
        <taxon>Fungi</taxon>
        <taxon>Dikarya</taxon>
        <taxon>Basidiomycota</taxon>
        <taxon>Agaricomycotina</taxon>
        <taxon>Agaricomycetes</taxon>
        <taxon>Agaricomycetidae</taxon>
        <taxon>Agaricales</taxon>
        <taxon>Agaricineae</taxon>
        <taxon>Hymenogastraceae</taxon>
        <taxon>Gymnopilus</taxon>
    </lineage>
</organism>
<keyword evidence="5" id="KW-1185">Reference proteome</keyword>
<dbReference type="AlphaFoldDB" id="A0A409VCJ8"/>
<evidence type="ECO:0000256" key="1">
    <source>
        <dbReference type="ARBA" id="ARBA00001968"/>
    </source>
</evidence>
<dbReference type="EMBL" id="NHYE01005662">
    <property type="protein sequence ID" value="PPQ64806.1"/>
    <property type="molecule type" value="Genomic_DNA"/>
</dbReference>
<gene>
    <name evidence="4" type="ORF">CVT26_002638</name>
</gene>
<dbReference type="PANTHER" id="PTHR48471">
    <property type="entry name" value="DDE TNP4 DOMAIN-CONTAINING PROTEIN"/>
    <property type="match status" value="1"/>
</dbReference>
<sequence length="436" mass="50294">MDDDLVELYLLEQEEAEDLREDEERIQQAALAGALIYLGAEIHRQEKAARRKRLYLIREELLPNPRTGTPWQQLYSCQNDRGFITTMGFDVETFHYILDSGFRARWNSTPIPRQDQPFPTGAPRLRRRSLDAEGALGLILHYLSSTMTEISLMEIFALIPSTVSRYINFALTILLSVLRRMPESEVRWPIGCEFQEYNDLVVERHPLLTGAFGTMDGLNLPVQESSNEEIENATYNGWLHAHMVSSVIAFGSTGEIIACHLNAPGSWHDARIARPIYERLRNQTPAGYYLVTDTAFPQGTADIQGIKIKAPMKSGARLPHNRQAREQLMDMNNQLLSFRQTAEWGMRALQGSFGRLRVPLDINKNTQRGDLLETVVRLYQLRVRKVGINQIRNVYMPTWTKDDQEYVWKNFERMLFKDQRKADRVARFHLVVVENN</sequence>
<dbReference type="Pfam" id="PF13359">
    <property type="entry name" value="DDE_Tnp_4"/>
    <property type="match status" value="1"/>
</dbReference>
<evidence type="ECO:0000313" key="5">
    <source>
        <dbReference type="Proteomes" id="UP000284706"/>
    </source>
</evidence>
<feature type="domain" description="DDE Tnp4" evidence="3">
    <location>
        <begin position="215"/>
        <end position="379"/>
    </location>
</feature>
<dbReference type="InterPro" id="IPR027806">
    <property type="entry name" value="HARBI1_dom"/>
</dbReference>
<comment type="cofactor">
    <cofactor evidence="1">
        <name>a divalent metal cation</name>
        <dbReference type="ChEBI" id="CHEBI:60240"/>
    </cofactor>
</comment>
<reference evidence="4 5" key="1">
    <citation type="journal article" date="2018" name="Evol. Lett.">
        <title>Horizontal gene cluster transfer increased hallucinogenic mushroom diversity.</title>
        <authorList>
            <person name="Reynolds H.T."/>
            <person name="Vijayakumar V."/>
            <person name="Gluck-Thaler E."/>
            <person name="Korotkin H.B."/>
            <person name="Matheny P.B."/>
            <person name="Slot J.C."/>
        </authorList>
    </citation>
    <scope>NUCLEOTIDE SEQUENCE [LARGE SCALE GENOMIC DNA]</scope>
    <source>
        <strain evidence="4 5">SRW20</strain>
    </source>
</reference>
<dbReference type="GO" id="GO:0046872">
    <property type="term" value="F:metal ion binding"/>
    <property type="evidence" value="ECO:0007669"/>
    <property type="project" value="UniProtKB-KW"/>
</dbReference>
<comment type="caution">
    <text evidence="4">The sequence shown here is derived from an EMBL/GenBank/DDBJ whole genome shotgun (WGS) entry which is preliminary data.</text>
</comment>
<dbReference type="Proteomes" id="UP000284706">
    <property type="component" value="Unassembled WGS sequence"/>
</dbReference>
<keyword evidence="2" id="KW-0479">Metal-binding</keyword>
<evidence type="ECO:0000259" key="3">
    <source>
        <dbReference type="Pfam" id="PF13359"/>
    </source>
</evidence>
<protein>
    <recommendedName>
        <fullName evidence="3">DDE Tnp4 domain-containing protein</fullName>
    </recommendedName>
</protein>
<proteinExistence type="predicted"/>